<dbReference type="Proteomes" id="UP000294887">
    <property type="component" value="Unassembled WGS sequence"/>
</dbReference>
<proteinExistence type="predicted"/>
<sequence>MVRMTKTILCIFLSSLLINGVIAKEIPDIKFPSFMKVSEVAGKVNLGKLDVKTYVFRSSKGNKEILAYFNELWDGKVKSVKTSEWIYHSYFDGEFLYSIQLQTKGEGGTFFSSASSYNGIIGISQPGAVTNNSKRINIEKIYPIAPGTKVLTDLSSIDLGNKSRTTVLDSPGSVMSNLIHYKRHFELNEWSEVLNKMSLGMAKQLGGSSLVMTKGVDELAISFIPSDGNRTKIVSVLVEK</sequence>
<gene>
    <name evidence="1" type="ORF">EV695_1295</name>
</gene>
<protein>
    <submittedName>
        <fullName evidence="1">Uncharacterized protein</fullName>
    </submittedName>
</protein>
<keyword evidence="2" id="KW-1185">Reference proteome</keyword>
<reference evidence="1 2" key="1">
    <citation type="submission" date="2019-03" db="EMBL/GenBank/DDBJ databases">
        <title>Genomic Encyclopedia of Type Strains, Phase IV (KMG-IV): sequencing the most valuable type-strain genomes for metagenomic binning, comparative biology and taxonomic classification.</title>
        <authorList>
            <person name="Goeker M."/>
        </authorList>
    </citation>
    <scope>NUCLEOTIDE SEQUENCE [LARGE SCALE GENOMIC DNA]</scope>
    <source>
        <strain evidence="1 2">DSM 24830</strain>
    </source>
</reference>
<organism evidence="1 2">
    <name type="scientific">Cocleimonas flava</name>
    <dbReference type="NCBI Taxonomy" id="634765"/>
    <lineage>
        <taxon>Bacteria</taxon>
        <taxon>Pseudomonadati</taxon>
        <taxon>Pseudomonadota</taxon>
        <taxon>Gammaproteobacteria</taxon>
        <taxon>Thiotrichales</taxon>
        <taxon>Thiotrichaceae</taxon>
        <taxon>Cocleimonas</taxon>
    </lineage>
</organism>
<evidence type="ECO:0000313" key="2">
    <source>
        <dbReference type="Proteomes" id="UP000294887"/>
    </source>
</evidence>
<evidence type="ECO:0000313" key="1">
    <source>
        <dbReference type="EMBL" id="TCJ86797.1"/>
    </source>
</evidence>
<dbReference type="AlphaFoldDB" id="A0A4R1EY98"/>
<dbReference type="EMBL" id="SMFQ01000003">
    <property type="protein sequence ID" value="TCJ86797.1"/>
    <property type="molecule type" value="Genomic_DNA"/>
</dbReference>
<name>A0A4R1EY98_9GAMM</name>
<comment type="caution">
    <text evidence="1">The sequence shown here is derived from an EMBL/GenBank/DDBJ whole genome shotgun (WGS) entry which is preliminary data.</text>
</comment>
<accession>A0A4R1EY98</accession>